<dbReference type="GO" id="GO:0008170">
    <property type="term" value="F:N-methyltransferase activity"/>
    <property type="evidence" value="ECO:0007669"/>
    <property type="project" value="InterPro"/>
</dbReference>
<dbReference type="AlphaFoldDB" id="A0A0F9EGL8"/>
<dbReference type="PRINTS" id="PR00508">
    <property type="entry name" value="S21N4MTFRASE"/>
</dbReference>
<dbReference type="SUPFAM" id="SSF53335">
    <property type="entry name" value="S-adenosyl-L-methionine-dependent methyltransferases"/>
    <property type="match status" value="1"/>
</dbReference>
<dbReference type="InterPro" id="IPR029063">
    <property type="entry name" value="SAM-dependent_MTases_sf"/>
</dbReference>
<gene>
    <name evidence="5" type="ORF">LCGC14_2369820</name>
</gene>
<feature type="domain" description="DNA methylase N-4/N-6" evidence="4">
    <location>
        <begin position="140"/>
        <end position="213"/>
    </location>
</feature>
<accession>A0A0F9EGL8</accession>
<dbReference type="PANTHER" id="PTHR13370">
    <property type="entry name" value="RNA METHYLASE-RELATED"/>
    <property type="match status" value="1"/>
</dbReference>
<dbReference type="GO" id="GO:0003677">
    <property type="term" value="F:DNA binding"/>
    <property type="evidence" value="ECO:0007669"/>
    <property type="project" value="InterPro"/>
</dbReference>
<name>A0A0F9EGL8_9ZZZZ</name>
<dbReference type="InterPro" id="IPR002052">
    <property type="entry name" value="DNA_methylase_N6_adenine_CS"/>
</dbReference>
<keyword evidence="2" id="KW-0489">Methyltransferase</keyword>
<comment type="similarity">
    <text evidence="1">Belongs to the N(4)/N(6)-methyltransferase family.</text>
</comment>
<evidence type="ECO:0000313" key="5">
    <source>
        <dbReference type="EMBL" id="KKL28971.1"/>
    </source>
</evidence>
<dbReference type="GO" id="GO:0005737">
    <property type="term" value="C:cytoplasm"/>
    <property type="evidence" value="ECO:0007669"/>
    <property type="project" value="TreeGrafter"/>
</dbReference>
<evidence type="ECO:0000256" key="3">
    <source>
        <dbReference type="ARBA" id="ARBA00022679"/>
    </source>
</evidence>
<sequence length="241" mass="26794">MKNRIEHIGDATLYLGDCLEILPTLGKVDAVVTDPPYGIGFKWTGAARGGRGPGLKWKGPPHNHQPAWSDIVGDDLTFDPSLWLSFPQVILWGGNNYAGMPAARGWLVWDKRRDTTPDHHGDAELAWTNIDSVIRIHRQLWRGIVREGAENVANGGKHHPTQKPEALMRWCVEMTSGAVIDPFMGSGTTGVACAKLGRKFIGIEIEERYFNIACKRIEEAYRQGDLFVEPPKKAEQMELVG</sequence>
<dbReference type="EMBL" id="LAZR01034904">
    <property type="protein sequence ID" value="KKL28971.1"/>
    <property type="molecule type" value="Genomic_DNA"/>
</dbReference>
<evidence type="ECO:0000256" key="2">
    <source>
        <dbReference type="ARBA" id="ARBA00022603"/>
    </source>
</evidence>
<dbReference type="GO" id="GO:0032259">
    <property type="term" value="P:methylation"/>
    <property type="evidence" value="ECO:0007669"/>
    <property type="project" value="UniProtKB-KW"/>
</dbReference>
<dbReference type="InterPro" id="IPR002941">
    <property type="entry name" value="DNA_methylase_N4/N6"/>
</dbReference>
<dbReference type="PROSITE" id="PS00092">
    <property type="entry name" value="N6_MTASE"/>
    <property type="match status" value="1"/>
</dbReference>
<evidence type="ECO:0000259" key="4">
    <source>
        <dbReference type="Pfam" id="PF01555"/>
    </source>
</evidence>
<dbReference type="InterPro" id="IPR001091">
    <property type="entry name" value="RM_Methyltransferase"/>
</dbReference>
<protein>
    <recommendedName>
        <fullName evidence="4">DNA methylase N-4/N-6 domain-containing protein</fullName>
    </recommendedName>
</protein>
<dbReference type="Pfam" id="PF01555">
    <property type="entry name" value="N6_N4_Mtase"/>
    <property type="match status" value="1"/>
</dbReference>
<dbReference type="PANTHER" id="PTHR13370:SF3">
    <property type="entry name" value="TRNA (GUANINE(10)-N2)-METHYLTRANSFERASE HOMOLOG"/>
    <property type="match status" value="1"/>
</dbReference>
<proteinExistence type="inferred from homology"/>
<comment type="caution">
    <text evidence="5">The sequence shown here is derived from an EMBL/GenBank/DDBJ whole genome shotgun (WGS) entry which is preliminary data.</text>
</comment>
<evidence type="ECO:0000256" key="1">
    <source>
        <dbReference type="ARBA" id="ARBA00006594"/>
    </source>
</evidence>
<organism evidence="5">
    <name type="scientific">marine sediment metagenome</name>
    <dbReference type="NCBI Taxonomy" id="412755"/>
    <lineage>
        <taxon>unclassified sequences</taxon>
        <taxon>metagenomes</taxon>
        <taxon>ecological metagenomes</taxon>
    </lineage>
</organism>
<dbReference type="Gene3D" id="3.40.50.150">
    <property type="entry name" value="Vaccinia Virus protein VP39"/>
    <property type="match status" value="2"/>
</dbReference>
<keyword evidence="3" id="KW-0808">Transferase</keyword>
<reference evidence="5" key="1">
    <citation type="journal article" date="2015" name="Nature">
        <title>Complex archaea that bridge the gap between prokaryotes and eukaryotes.</title>
        <authorList>
            <person name="Spang A."/>
            <person name="Saw J.H."/>
            <person name="Jorgensen S.L."/>
            <person name="Zaremba-Niedzwiedzka K."/>
            <person name="Martijn J."/>
            <person name="Lind A.E."/>
            <person name="van Eijk R."/>
            <person name="Schleper C."/>
            <person name="Guy L."/>
            <person name="Ettema T.J."/>
        </authorList>
    </citation>
    <scope>NUCLEOTIDE SEQUENCE</scope>
</reference>